<dbReference type="AlphaFoldDB" id="A0AAJ1BCV5"/>
<evidence type="ECO:0000313" key="2">
    <source>
        <dbReference type="Proteomes" id="UP001200537"/>
    </source>
</evidence>
<protein>
    <submittedName>
        <fullName evidence="1">Uncharacterized protein</fullName>
    </submittedName>
</protein>
<accession>A0AAJ1BCV5</accession>
<proteinExistence type="predicted"/>
<comment type="caution">
    <text evidence="1">The sequence shown here is derived from an EMBL/GenBank/DDBJ whole genome shotgun (WGS) entry which is preliminary data.</text>
</comment>
<reference evidence="1" key="1">
    <citation type="submission" date="2022-01" db="EMBL/GenBank/DDBJ databases">
        <title>Collection of gut derived symbiotic bacterial strains cultured from healthy donors.</title>
        <authorList>
            <person name="Lin H."/>
            <person name="Kohout C."/>
            <person name="Waligurski E."/>
            <person name="Pamer E.G."/>
        </authorList>
    </citation>
    <scope>NUCLEOTIDE SEQUENCE</scope>
    <source>
        <strain evidence="1">DFI.7.46</strain>
    </source>
</reference>
<gene>
    <name evidence="1" type="ORF">L0M99_04235</name>
</gene>
<name>A0AAJ1BCV5_9ACTO</name>
<dbReference type="EMBL" id="JAKNHJ010000006">
    <property type="protein sequence ID" value="MCG4617705.1"/>
    <property type="molecule type" value="Genomic_DNA"/>
</dbReference>
<dbReference type="RefSeq" id="WP_238127871.1">
    <property type="nucleotide sequence ID" value="NZ_JAGZVZ010000010.1"/>
</dbReference>
<dbReference type="Proteomes" id="UP001200537">
    <property type="component" value="Unassembled WGS sequence"/>
</dbReference>
<evidence type="ECO:0000313" key="1">
    <source>
        <dbReference type="EMBL" id="MCG4617705.1"/>
    </source>
</evidence>
<organism evidence="1 2">
    <name type="scientific">Varibaculum cambriense</name>
    <dbReference type="NCBI Taxonomy" id="184870"/>
    <lineage>
        <taxon>Bacteria</taxon>
        <taxon>Bacillati</taxon>
        <taxon>Actinomycetota</taxon>
        <taxon>Actinomycetes</taxon>
        <taxon>Actinomycetales</taxon>
        <taxon>Actinomycetaceae</taxon>
        <taxon>Varibaculum</taxon>
    </lineage>
</organism>
<sequence length="58" mass="6293">MNKLVKLGIAVAVVGAVAYSIPPVRQRIQAAGSAFQEDFKVRERQLRAALMPQTTPLS</sequence>